<gene>
    <name evidence="8" type="ORF">OD355_00265</name>
</gene>
<evidence type="ECO:0000313" key="8">
    <source>
        <dbReference type="EMBL" id="MCU7692947.1"/>
    </source>
</evidence>
<dbReference type="GO" id="GO:0004521">
    <property type="term" value="F:RNA endonuclease activity"/>
    <property type="evidence" value="ECO:0007669"/>
    <property type="project" value="InterPro"/>
</dbReference>
<proteinExistence type="inferred from homology"/>
<comment type="caution">
    <text evidence="8">The sequence shown here is derived from an EMBL/GenBank/DDBJ whole genome shotgun (WGS) entry which is preliminary data.</text>
</comment>
<evidence type="ECO:0000259" key="7">
    <source>
        <dbReference type="Pfam" id="PF08340"/>
    </source>
</evidence>
<dbReference type="PANTHER" id="PTHR30636">
    <property type="entry name" value="UPF0701 PROTEIN YICC"/>
    <property type="match status" value="1"/>
</dbReference>
<organism evidence="8 9">
    <name type="scientific">Haoranjiania flava</name>
    <dbReference type="NCBI Taxonomy" id="1856322"/>
    <lineage>
        <taxon>Bacteria</taxon>
        <taxon>Pseudomonadati</taxon>
        <taxon>Bacteroidota</taxon>
        <taxon>Chitinophagia</taxon>
        <taxon>Chitinophagales</taxon>
        <taxon>Chitinophagaceae</taxon>
        <taxon>Haoranjiania</taxon>
    </lineage>
</organism>
<comment type="similarity">
    <text evidence="5">Belongs to the YicC/YloC family.</text>
</comment>
<dbReference type="EMBL" id="JAOTPL010000001">
    <property type="protein sequence ID" value="MCU7692947.1"/>
    <property type="molecule type" value="Genomic_DNA"/>
</dbReference>
<evidence type="ECO:0000256" key="2">
    <source>
        <dbReference type="ARBA" id="ARBA00022722"/>
    </source>
</evidence>
<keyword evidence="9" id="KW-1185">Reference proteome</keyword>
<feature type="domain" description="Endoribonuclease YicC-like C-terminal" evidence="7">
    <location>
        <begin position="175"/>
        <end position="290"/>
    </location>
</feature>
<feature type="domain" description="Endoribonuclease YicC-like N-terminal" evidence="6">
    <location>
        <begin position="2"/>
        <end position="154"/>
    </location>
</feature>
<dbReference type="Proteomes" id="UP001209317">
    <property type="component" value="Unassembled WGS sequence"/>
</dbReference>
<comment type="cofactor">
    <cofactor evidence="1">
        <name>a divalent metal cation</name>
        <dbReference type="ChEBI" id="CHEBI:60240"/>
    </cofactor>
</comment>
<reference evidence="8" key="1">
    <citation type="submission" date="2022-10" db="EMBL/GenBank/DDBJ databases">
        <authorList>
            <person name="Kim H.S."/>
            <person name="Kim J.-S."/>
            <person name="Suh M.K."/>
            <person name="Eom M.K."/>
            <person name="Lee J.-S."/>
        </authorList>
    </citation>
    <scope>NUCLEOTIDE SEQUENCE</scope>
    <source>
        <strain evidence="8">LIP-5</strain>
    </source>
</reference>
<dbReference type="Pfam" id="PF03755">
    <property type="entry name" value="YicC-like_N"/>
    <property type="match status" value="1"/>
</dbReference>
<dbReference type="PANTHER" id="PTHR30636:SF3">
    <property type="entry name" value="UPF0701 PROTEIN YICC"/>
    <property type="match status" value="1"/>
</dbReference>
<keyword evidence="2" id="KW-0540">Nuclease</keyword>
<name>A0AAE3IIY9_9BACT</name>
<evidence type="ECO:0000256" key="1">
    <source>
        <dbReference type="ARBA" id="ARBA00001968"/>
    </source>
</evidence>
<evidence type="ECO:0000256" key="3">
    <source>
        <dbReference type="ARBA" id="ARBA00022759"/>
    </source>
</evidence>
<accession>A0AAE3IIY9</accession>
<dbReference type="GO" id="GO:0016787">
    <property type="term" value="F:hydrolase activity"/>
    <property type="evidence" value="ECO:0007669"/>
    <property type="project" value="UniProtKB-KW"/>
</dbReference>
<protein>
    <submittedName>
        <fullName evidence="8">YicC family protein</fullName>
    </submittedName>
</protein>
<sequence>MIYSMTGYGRAEKTFNDNSCLVELRSLNGKQFDLRLNISPLLKSYEIDIRNIIAEKLQRGSVECSIVIKQNGCAKPVYINKELLKSYYYSVKDVADELNLAADNVLSALLKLPDVISGNPEQVSEEEWQVVKAALLEAAEAVNSHRLNEGAALEKDILQRVANIEQLENSNAAIAPARKVKMKENLLKLLEENVDVENYDENRLEQELIYYIEKFDITEEQVRLKNHCAYFRELLKADEAAKGKKLSFLLQEIGREINTTGSKANDVDIQKNVVLMKDELEKMKEQILNVL</sequence>
<dbReference type="RefSeq" id="WP_263036435.1">
    <property type="nucleotide sequence ID" value="NZ_JAOTPL010000001.1"/>
</dbReference>
<dbReference type="Pfam" id="PF08340">
    <property type="entry name" value="YicC-like_C"/>
    <property type="match status" value="1"/>
</dbReference>
<dbReference type="NCBIfam" id="TIGR00255">
    <property type="entry name" value="YicC/YloC family endoribonuclease"/>
    <property type="match status" value="1"/>
</dbReference>
<evidence type="ECO:0000256" key="5">
    <source>
        <dbReference type="ARBA" id="ARBA00035648"/>
    </source>
</evidence>
<dbReference type="InterPro" id="IPR005229">
    <property type="entry name" value="YicC/YloC-like"/>
</dbReference>
<keyword evidence="3" id="KW-0255">Endonuclease</keyword>
<dbReference type="InterPro" id="IPR013551">
    <property type="entry name" value="YicC-like_C"/>
</dbReference>
<evidence type="ECO:0000313" key="9">
    <source>
        <dbReference type="Proteomes" id="UP001209317"/>
    </source>
</evidence>
<evidence type="ECO:0000256" key="4">
    <source>
        <dbReference type="ARBA" id="ARBA00022801"/>
    </source>
</evidence>
<keyword evidence="4" id="KW-0378">Hydrolase</keyword>
<dbReference type="InterPro" id="IPR013527">
    <property type="entry name" value="YicC-like_N"/>
</dbReference>
<dbReference type="AlphaFoldDB" id="A0AAE3IIY9"/>
<evidence type="ECO:0000259" key="6">
    <source>
        <dbReference type="Pfam" id="PF03755"/>
    </source>
</evidence>